<evidence type="ECO:0000256" key="3">
    <source>
        <dbReference type="RuleBase" id="RU361235"/>
    </source>
</evidence>
<feature type="signal peptide" evidence="3">
    <location>
        <begin position="1"/>
        <end position="20"/>
    </location>
</feature>
<dbReference type="Proteomes" id="UP000758603">
    <property type="component" value="Unassembled WGS sequence"/>
</dbReference>
<dbReference type="InterPro" id="IPR002018">
    <property type="entry name" value="CarbesteraseB"/>
</dbReference>
<dbReference type="SUPFAM" id="SSF53474">
    <property type="entry name" value="alpha/beta-Hydrolases"/>
    <property type="match status" value="1"/>
</dbReference>
<organism evidence="5 6">
    <name type="scientific">Truncatella angustata</name>
    <dbReference type="NCBI Taxonomy" id="152316"/>
    <lineage>
        <taxon>Eukaryota</taxon>
        <taxon>Fungi</taxon>
        <taxon>Dikarya</taxon>
        <taxon>Ascomycota</taxon>
        <taxon>Pezizomycotina</taxon>
        <taxon>Sordariomycetes</taxon>
        <taxon>Xylariomycetidae</taxon>
        <taxon>Amphisphaeriales</taxon>
        <taxon>Sporocadaceae</taxon>
        <taxon>Truncatella</taxon>
    </lineage>
</organism>
<dbReference type="RefSeq" id="XP_045955555.1">
    <property type="nucleotide sequence ID" value="XM_046103581.1"/>
</dbReference>
<evidence type="ECO:0000313" key="6">
    <source>
        <dbReference type="Proteomes" id="UP000758603"/>
    </source>
</evidence>
<dbReference type="GO" id="GO:0016787">
    <property type="term" value="F:hydrolase activity"/>
    <property type="evidence" value="ECO:0007669"/>
    <property type="project" value="UniProtKB-KW"/>
</dbReference>
<gene>
    <name evidence="5" type="ORF">BKA67DRAFT_576636</name>
</gene>
<dbReference type="Gene3D" id="3.40.50.1820">
    <property type="entry name" value="alpha/beta hydrolase"/>
    <property type="match status" value="1"/>
</dbReference>
<comment type="caution">
    <text evidence="5">The sequence shown here is derived from an EMBL/GenBank/DDBJ whole genome shotgun (WGS) entry which is preliminary data.</text>
</comment>
<dbReference type="Pfam" id="PF00135">
    <property type="entry name" value="COesterase"/>
    <property type="match status" value="1"/>
</dbReference>
<accession>A0A9P8UFH5</accession>
<protein>
    <recommendedName>
        <fullName evidence="3">Carboxylic ester hydrolase</fullName>
        <ecNumber evidence="3">3.1.1.-</ecNumber>
    </recommendedName>
</protein>
<dbReference type="OrthoDB" id="408631at2759"/>
<evidence type="ECO:0000259" key="4">
    <source>
        <dbReference type="Pfam" id="PF00135"/>
    </source>
</evidence>
<dbReference type="InterPro" id="IPR019826">
    <property type="entry name" value="Carboxylesterase_B_AS"/>
</dbReference>
<feature type="domain" description="Carboxylesterase type B" evidence="4">
    <location>
        <begin position="44"/>
        <end position="545"/>
    </location>
</feature>
<dbReference type="InterPro" id="IPR050309">
    <property type="entry name" value="Type-B_Carboxylest/Lipase"/>
</dbReference>
<dbReference type="PANTHER" id="PTHR11559">
    <property type="entry name" value="CARBOXYLESTERASE"/>
    <property type="match status" value="1"/>
</dbReference>
<evidence type="ECO:0000256" key="1">
    <source>
        <dbReference type="ARBA" id="ARBA00005964"/>
    </source>
</evidence>
<keyword evidence="6" id="KW-1185">Reference proteome</keyword>
<evidence type="ECO:0000313" key="5">
    <source>
        <dbReference type="EMBL" id="KAH6649048.1"/>
    </source>
</evidence>
<reference evidence="5" key="1">
    <citation type="journal article" date="2021" name="Nat. Commun.">
        <title>Genetic determinants of endophytism in the Arabidopsis root mycobiome.</title>
        <authorList>
            <person name="Mesny F."/>
            <person name="Miyauchi S."/>
            <person name="Thiergart T."/>
            <person name="Pickel B."/>
            <person name="Atanasova L."/>
            <person name="Karlsson M."/>
            <person name="Huettel B."/>
            <person name="Barry K.W."/>
            <person name="Haridas S."/>
            <person name="Chen C."/>
            <person name="Bauer D."/>
            <person name="Andreopoulos W."/>
            <person name="Pangilinan J."/>
            <person name="LaButti K."/>
            <person name="Riley R."/>
            <person name="Lipzen A."/>
            <person name="Clum A."/>
            <person name="Drula E."/>
            <person name="Henrissat B."/>
            <person name="Kohler A."/>
            <person name="Grigoriev I.V."/>
            <person name="Martin F.M."/>
            <person name="Hacquard S."/>
        </authorList>
    </citation>
    <scope>NUCLEOTIDE SEQUENCE</scope>
    <source>
        <strain evidence="5">MPI-SDFR-AT-0073</strain>
    </source>
</reference>
<proteinExistence type="inferred from homology"/>
<evidence type="ECO:0000256" key="2">
    <source>
        <dbReference type="ARBA" id="ARBA00022801"/>
    </source>
</evidence>
<keyword evidence="3" id="KW-0732">Signal</keyword>
<dbReference type="EC" id="3.1.1.-" evidence="3"/>
<dbReference type="GeneID" id="70132473"/>
<keyword evidence="2 3" id="KW-0378">Hydrolase</keyword>
<sequence>MLAKCFFSLVICSAASQSAAISSSFIEMPIVDLGYELHQALRYNETTDIYTFSNIRYARQPIGDLRFRAPLPPLENRTVVQNGTGTRVCPQGIPEWQEKASQAIAQFSNSTVPFNLTKWEETLGKANAAGVNVNAVSSEDCLFLDVHVPGQFFRNRGKSSNFEVPVLVEIHGGGYVLGSKTGYPNGNFDPTGLLQHGNEGFIYVALNYRLGALGFLAGPLVQEDGALNAGILDQKLALEWVQKNIHLFGGSPRRVTVIGESGGGGSILVHLTQEKAPFAQIISQSPAIVPTLYQPPDTFSEFMSILNVSGLSEARELSSDVIIAANAKQIGAAPANTYIFGPVQDDRTLPVPVLRALNERQLDQAVNVMVSHNSLEGGFFFDPNVRTEADFQSWLFRSIPGLNNSQVDHLMRSLYPAAFDGSFGYIDQGTRQMSLWGEAVFDCNFLYMNKAKGGSSYAYEFSISPGLHTQDLPYTFAGPVLYPEVRVTVQQAIANFVVSGVPETFIDGSMKPFPQWDSTSTLVNLTSTGARISTSRINETRCAWWAAL</sequence>
<name>A0A9P8UFH5_9PEZI</name>
<dbReference type="EMBL" id="JAGPXC010000007">
    <property type="protein sequence ID" value="KAH6649048.1"/>
    <property type="molecule type" value="Genomic_DNA"/>
</dbReference>
<feature type="chain" id="PRO_5040527499" description="Carboxylic ester hydrolase" evidence="3">
    <location>
        <begin position="21"/>
        <end position="548"/>
    </location>
</feature>
<dbReference type="AlphaFoldDB" id="A0A9P8UFH5"/>
<dbReference type="InterPro" id="IPR029058">
    <property type="entry name" value="AB_hydrolase_fold"/>
</dbReference>
<comment type="similarity">
    <text evidence="1 3">Belongs to the type-B carboxylesterase/lipase family.</text>
</comment>
<dbReference type="PROSITE" id="PS00122">
    <property type="entry name" value="CARBOXYLESTERASE_B_1"/>
    <property type="match status" value="1"/>
</dbReference>